<dbReference type="Gene3D" id="3.40.50.720">
    <property type="entry name" value="NAD(P)-binding Rossmann-like Domain"/>
    <property type="match status" value="1"/>
</dbReference>
<feature type="domain" description="NAD-dependent epimerase/dehydratase" evidence="3">
    <location>
        <begin position="22"/>
        <end position="260"/>
    </location>
</feature>
<evidence type="ECO:0000256" key="1">
    <source>
        <dbReference type="ARBA" id="ARBA00005125"/>
    </source>
</evidence>
<reference evidence="4 5" key="1">
    <citation type="submission" date="2020-08" db="EMBL/GenBank/DDBJ databases">
        <title>Genomic Encyclopedia of Type Strains, Phase IV (KMG-V): Genome sequencing to study the core and pangenomes of soil and plant-associated prokaryotes.</title>
        <authorList>
            <person name="Whitman W."/>
        </authorList>
    </citation>
    <scope>NUCLEOTIDE SEQUENCE [LARGE SCALE GENOMIC DNA]</scope>
    <source>
        <strain evidence="4 5">SEMIA 4084</strain>
    </source>
</reference>
<keyword evidence="5" id="KW-1185">Reference proteome</keyword>
<comment type="caution">
    <text evidence="4">The sequence shown here is derived from an EMBL/GenBank/DDBJ whole genome shotgun (WGS) entry which is preliminary data.</text>
</comment>
<dbReference type="InterPro" id="IPR001509">
    <property type="entry name" value="Epimerase_deHydtase"/>
</dbReference>
<proteinExistence type="inferred from homology"/>
<dbReference type="EMBL" id="JACHBK010000011">
    <property type="protein sequence ID" value="MBB5537935.1"/>
    <property type="molecule type" value="Genomic_DNA"/>
</dbReference>
<dbReference type="EC" id="5.1.3.2" evidence="4"/>
<evidence type="ECO:0000313" key="4">
    <source>
        <dbReference type="EMBL" id="MBB5537935.1"/>
    </source>
</evidence>
<organism evidence="4 5">
    <name type="scientific">Rhizobium giardinii</name>
    <dbReference type="NCBI Taxonomy" id="56731"/>
    <lineage>
        <taxon>Bacteria</taxon>
        <taxon>Pseudomonadati</taxon>
        <taxon>Pseudomonadota</taxon>
        <taxon>Alphaproteobacteria</taxon>
        <taxon>Hyphomicrobiales</taxon>
        <taxon>Rhizobiaceae</taxon>
        <taxon>Rhizobium/Agrobacterium group</taxon>
        <taxon>Rhizobium</taxon>
    </lineage>
</organism>
<protein>
    <submittedName>
        <fullName evidence="4">UDP-glucose 4-epimerase</fullName>
        <ecNumber evidence="4">5.1.3.2</ecNumber>
    </submittedName>
</protein>
<gene>
    <name evidence="4" type="ORF">GGD55_004656</name>
</gene>
<evidence type="ECO:0000259" key="3">
    <source>
        <dbReference type="Pfam" id="PF01370"/>
    </source>
</evidence>
<dbReference type="PANTHER" id="PTHR43000">
    <property type="entry name" value="DTDP-D-GLUCOSE 4,6-DEHYDRATASE-RELATED"/>
    <property type="match status" value="1"/>
</dbReference>
<comment type="similarity">
    <text evidence="2">Belongs to the NAD(P)-dependent epimerase/dehydratase family.</text>
</comment>
<keyword evidence="4" id="KW-0413">Isomerase</keyword>
<dbReference type="InterPro" id="IPR036291">
    <property type="entry name" value="NAD(P)-bd_dom_sf"/>
</dbReference>
<sequence>MKTTHRRQHLEDEGQIMKDKRILITGGAGLVGSHIADLVALEQPREILILDNFVRGRRENLAQAAAIFPLTIIEGDIRDRALLATCLEGVDVVFHQAAIRITQCAEEPRLAFDVLAEGTFNVLEAAVKANVQKVIAASSASVLGLADSFPTTEEHHPYNNRTIYGAAKAFNEGLLRSFAEMYGLRYVGLRYFNVYGPRMDVYGVYTEVLIRWMERISAGLPPVIHGDGSQTMDFVHIHDIARANLLAAKSEVTDEVFNVASGTETSLLELARMLAGVMNSTIEPQHQPARKVNAVTRRLADTSKAERLLGFRARVTLEDGLRDLVQWWRQERAVAAGGQAA</sequence>
<evidence type="ECO:0000313" key="5">
    <source>
        <dbReference type="Proteomes" id="UP000585507"/>
    </source>
</evidence>
<dbReference type="SUPFAM" id="SSF51735">
    <property type="entry name" value="NAD(P)-binding Rossmann-fold domains"/>
    <property type="match status" value="1"/>
</dbReference>
<dbReference type="Proteomes" id="UP000585507">
    <property type="component" value="Unassembled WGS sequence"/>
</dbReference>
<accession>A0A7W8X948</accession>
<comment type="pathway">
    <text evidence="1">Bacterial outer membrane biogenesis; LPS O-antigen biosynthesis.</text>
</comment>
<name>A0A7W8X948_9HYPH</name>
<dbReference type="GO" id="GO:0003978">
    <property type="term" value="F:UDP-glucose 4-epimerase activity"/>
    <property type="evidence" value="ECO:0007669"/>
    <property type="project" value="UniProtKB-EC"/>
</dbReference>
<evidence type="ECO:0000256" key="2">
    <source>
        <dbReference type="ARBA" id="ARBA00007637"/>
    </source>
</evidence>
<dbReference type="Pfam" id="PF01370">
    <property type="entry name" value="Epimerase"/>
    <property type="match status" value="1"/>
</dbReference>
<dbReference type="AlphaFoldDB" id="A0A7W8X948"/>